<dbReference type="SUPFAM" id="SSF74650">
    <property type="entry name" value="Galactose mutarotase-like"/>
    <property type="match status" value="1"/>
</dbReference>
<evidence type="ECO:0000313" key="2">
    <source>
        <dbReference type="Proteomes" id="UP000332515"/>
    </source>
</evidence>
<dbReference type="GO" id="GO:0030246">
    <property type="term" value="F:carbohydrate binding"/>
    <property type="evidence" value="ECO:0007669"/>
    <property type="project" value="InterPro"/>
</dbReference>
<dbReference type="CDD" id="cd09021">
    <property type="entry name" value="Aldose_epim_Ec_YphB"/>
    <property type="match status" value="1"/>
</dbReference>
<dbReference type="AlphaFoldDB" id="A0A6A7Y851"/>
<sequence length="305" mass="33114">MATLHLAAHGFDLGVSTRGGVVTRLGWRGDDGARVPLLREVADDPSPEHAAAFPMVPFGSRLRGNGFAVGGVHHRFAPNTVDPLYLHGDGWLGTWEIERQDDTALTLAFAHRNGDYDYEARQTFALAPGLVSVGLSVVNRGSAPMPYGLGWHPYFPRAADTRLTAPYRFAWTEGDGYLPEAPVPPPPDLDFAAAAPIPDRWINTLLEGWSGRAEIVWPARRTGLALEADASARHAVMYASDAERDPSYRGDWFCFEPMTHLAGANDRPDLGGLVLLAPGESLSLAVRLSPRRLSDPFEPREAASS</sequence>
<dbReference type="Gene3D" id="2.70.98.10">
    <property type="match status" value="1"/>
</dbReference>
<dbReference type="InterPro" id="IPR011013">
    <property type="entry name" value="Gal_mutarotase_sf_dom"/>
</dbReference>
<keyword evidence="2" id="KW-1185">Reference proteome</keyword>
<accession>A0A6A7Y851</accession>
<reference evidence="1 2" key="1">
    <citation type="submission" date="2019-09" db="EMBL/GenBank/DDBJ databases">
        <title>Segnochrobactrum spirostomi gen. nov., sp. nov., isolated from the ciliate Spirostomum cf. yagiui and description of a novel family, Segnochrobactraceae fam. nov. within the order Rhizobiales of the class Alphaproteobacteria.</title>
        <authorList>
            <person name="Akter S."/>
            <person name="Shazib S.U.A."/>
            <person name="Shin M.K."/>
        </authorList>
    </citation>
    <scope>NUCLEOTIDE SEQUENCE [LARGE SCALE GENOMIC DNA]</scope>
    <source>
        <strain evidence="1 2">Sp-1</strain>
    </source>
</reference>
<dbReference type="Pfam" id="PF01263">
    <property type="entry name" value="Aldose_epim"/>
    <property type="match status" value="1"/>
</dbReference>
<dbReference type="EMBL" id="VWNA01000003">
    <property type="protein sequence ID" value="MQT15530.1"/>
    <property type="molecule type" value="Genomic_DNA"/>
</dbReference>
<comment type="caution">
    <text evidence="1">The sequence shown here is derived from an EMBL/GenBank/DDBJ whole genome shotgun (WGS) entry which is preliminary data.</text>
</comment>
<evidence type="ECO:0000313" key="1">
    <source>
        <dbReference type="EMBL" id="MQT15530.1"/>
    </source>
</evidence>
<gene>
    <name evidence="1" type="ORF">F0357_23320</name>
</gene>
<dbReference type="Proteomes" id="UP000332515">
    <property type="component" value="Unassembled WGS sequence"/>
</dbReference>
<dbReference type="InterPro" id="IPR008183">
    <property type="entry name" value="Aldose_1/G6P_1-epimerase"/>
</dbReference>
<dbReference type="InterPro" id="IPR014718">
    <property type="entry name" value="GH-type_carb-bd"/>
</dbReference>
<proteinExistence type="predicted"/>
<protein>
    <submittedName>
        <fullName evidence="1">Aldose 1-epimerase</fullName>
    </submittedName>
</protein>
<organism evidence="1 2">
    <name type="scientific">Segnochrobactrum spirostomi</name>
    <dbReference type="NCBI Taxonomy" id="2608987"/>
    <lineage>
        <taxon>Bacteria</taxon>
        <taxon>Pseudomonadati</taxon>
        <taxon>Pseudomonadota</taxon>
        <taxon>Alphaproteobacteria</taxon>
        <taxon>Hyphomicrobiales</taxon>
        <taxon>Segnochrobactraceae</taxon>
        <taxon>Segnochrobactrum</taxon>
    </lineage>
</organism>
<dbReference type="RefSeq" id="WP_153491045.1">
    <property type="nucleotide sequence ID" value="NZ_VWNA01000003.1"/>
</dbReference>
<dbReference type="GO" id="GO:0016853">
    <property type="term" value="F:isomerase activity"/>
    <property type="evidence" value="ECO:0007669"/>
    <property type="project" value="InterPro"/>
</dbReference>
<name>A0A6A7Y851_9HYPH</name>
<dbReference type="GO" id="GO:0005975">
    <property type="term" value="P:carbohydrate metabolic process"/>
    <property type="evidence" value="ECO:0007669"/>
    <property type="project" value="InterPro"/>
</dbReference>